<sequence length="42" mass="4966">MAYVSILFVCGVRIPPLWLSFRQFSFIPHTRSFILEFSDTQD</sequence>
<organism evidence="1">
    <name type="scientific">gut metagenome</name>
    <dbReference type="NCBI Taxonomy" id="749906"/>
    <lineage>
        <taxon>unclassified sequences</taxon>
        <taxon>metagenomes</taxon>
        <taxon>organismal metagenomes</taxon>
    </lineage>
</organism>
<dbReference type="EMBL" id="AMCI01000859">
    <property type="protein sequence ID" value="EJX07548.1"/>
    <property type="molecule type" value="Genomic_DNA"/>
</dbReference>
<gene>
    <name evidence="1" type="ORF">EVA_04341</name>
</gene>
<evidence type="ECO:0000313" key="1">
    <source>
        <dbReference type="EMBL" id="EJX07548.1"/>
    </source>
</evidence>
<accession>J9GX02</accession>
<reference evidence="1" key="1">
    <citation type="journal article" date="2012" name="PLoS ONE">
        <title>Gene sets for utilization of primary and secondary nutrition supplies in the distal gut of endangered iberian lynx.</title>
        <authorList>
            <person name="Alcaide M."/>
            <person name="Messina E."/>
            <person name="Richter M."/>
            <person name="Bargiela R."/>
            <person name="Peplies J."/>
            <person name="Huws S.A."/>
            <person name="Newbold C.J."/>
            <person name="Golyshin P.N."/>
            <person name="Simon M.A."/>
            <person name="Lopez G."/>
            <person name="Yakimov M.M."/>
            <person name="Ferrer M."/>
        </authorList>
    </citation>
    <scope>NUCLEOTIDE SEQUENCE</scope>
</reference>
<dbReference type="AlphaFoldDB" id="J9GX02"/>
<name>J9GX02_9ZZZZ</name>
<proteinExistence type="predicted"/>
<protein>
    <submittedName>
        <fullName evidence="1">Uncharacterized protein</fullName>
    </submittedName>
</protein>
<comment type="caution">
    <text evidence="1">The sequence shown here is derived from an EMBL/GenBank/DDBJ whole genome shotgun (WGS) entry which is preliminary data.</text>
</comment>